<dbReference type="EMBL" id="CP000477">
    <property type="protein sequence ID" value="ABK15203.1"/>
    <property type="molecule type" value="Genomic_DNA"/>
</dbReference>
<dbReference type="Gene3D" id="3.40.50.720">
    <property type="entry name" value="NAD(P)-binding Rossmann-like Domain"/>
    <property type="match status" value="1"/>
</dbReference>
<evidence type="ECO:0000313" key="3">
    <source>
        <dbReference type="EMBL" id="ABK15203.1"/>
    </source>
</evidence>
<dbReference type="RefSeq" id="WP_011696595.1">
    <property type="nucleotide sequence ID" value="NC_008553.1"/>
</dbReference>
<dbReference type="STRING" id="349307.Mthe_1428"/>
<accession>A0B929</accession>
<organism evidence="3 4">
    <name type="scientific">Methanothrix thermoacetophila (strain DSM 6194 / JCM 14653 / NBRC 101360 / PT)</name>
    <name type="common">Methanosaeta thermophila</name>
    <dbReference type="NCBI Taxonomy" id="349307"/>
    <lineage>
        <taxon>Archaea</taxon>
        <taxon>Methanobacteriati</taxon>
        <taxon>Methanobacteriota</taxon>
        <taxon>Stenosarchaea group</taxon>
        <taxon>Methanomicrobia</taxon>
        <taxon>Methanotrichales</taxon>
        <taxon>Methanotrichaceae</taxon>
        <taxon>Methanothrix</taxon>
    </lineage>
</organism>
<evidence type="ECO:0000313" key="4">
    <source>
        <dbReference type="Proteomes" id="UP000000674"/>
    </source>
</evidence>
<dbReference type="GO" id="GO:0005886">
    <property type="term" value="C:plasma membrane"/>
    <property type="evidence" value="ECO:0007669"/>
    <property type="project" value="TreeGrafter"/>
</dbReference>
<dbReference type="KEGG" id="mtp:Mthe_1428"/>
<dbReference type="SUPFAM" id="SSF51735">
    <property type="entry name" value="NAD(P)-binding Rossmann-fold domains"/>
    <property type="match status" value="1"/>
</dbReference>
<dbReference type="InterPro" id="IPR028939">
    <property type="entry name" value="P5C_Rdtase_cat_N"/>
</dbReference>
<dbReference type="NCBIfam" id="TIGR01915">
    <property type="entry name" value="npdG"/>
    <property type="match status" value="1"/>
</dbReference>
<dbReference type="PANTHER" id="PTHR14239:SF0">
    <property type="entry name" value="F420-DEPENDENT NADP REDUCTASE"/>
    <property type="match status" value="1"/>
</dbReference>
<dbReference type="GeneID" id="4463233"/>
<feature type="domain" description="Pyrroline-5-carboxylate reductase catalytic N-terminal" evidence="2">
    <location>
        <begin position="2"/>
        <end position="101"/>
    </location>
</feature>
<proteinExistence type="predicted"/>
<keyword evidence="4" id="KW-1185">Reference proteome</keyword>
<protein>
    <submittedName>
        <fullName evidence="3">Reduced coenzyme F420:NADP oxidoreductase</fullName>
        <ecNumber evidence="3">1.6.99.-</ecNumber>
    </submittedName>
</protein>
<dbReference type="GO" id="GO:0070967">
    <property type="term" value="F:coenzyme F420 binding"/>
    <property type="evidence" value="ECO:0007669"/>
    <property type="project" value="InterPro"/>
</dbReference>
<dbReference type="HOGENOM" id="CLU_076368_1_1_2"/>
<dbReference type="PANTHER" id="PTHR14239">
    <property type="entry name" value="DUDULIN-RELATED"/>
    <property type="match status" value="1"/>
</dbReference>
<dbReference type="OrthoDB" id="8635at2157"/>
<dbReference type="AlphaFoldDB" id="A0B929"/>
<dbReference type="GO" id="GO:0006740">
    <property type="term" value="P:NADPH regeneration"/>
    <property type="evidence" value="ECO:0007669"/>
    <property type="project" value="InterPro"/>
</dbReference>
<evidence type="ECO:0000259" key="2">
    <source>
        <dbReference type="Pfam" id="PF03807"/>
    </source>
</evidence>
<dbReference type="InterPro" id="IPR036291">
    <property type="entry name" value="NAD(P)-bd_dom_sf"/>
</dbReference>
<name>A0B929_METTP</name>
<evidence type="ECO:0000256" key="1">
    <source>
        <dbReference type="ARBA" id="ARBA00023002"/>
    </source>
</evidence>
<dbReference type="GO" id="GO:0015677">
    <property type="term" value="P:copper ion import"/>
    <property type="evidence" value="ECO:0007669"/>
    <property type="project" value="TreeGrafter"/>
</dbReference>
<dbReference type="Proteomes" id="UP000000674">
    <property type="component" value="Chromosome"/>
</dbReference>
<dbReference type="InterPro" id="IPR010185">
    <property type="entry name" value="NpdG"/>
</dbReference>
<reference evidence="3 4" key="1">
    <citation type="submission" date="2006-10" db="EMBL/GenBank/DDBJ databases">
        <title>Complete sequence of Methanosaeta thermophila PT.</title>
        <authorList>
            <consortium name="US DOE Joint Genome Institute"/>
            <person name="Copeland A."/>
            <person name="Lucas S."/>
            <person name="Lapidus A."/>
            <person name="Barry K."/>
            <person name="Detter J.C."/>
            <person name="Glavina del Rio T."/>
            <person name="Hammon N."/>
            <person name="Israni S."/>
            <person name="Pitluck S."/>
            <person name="Chain P."/>
            <person name="Malfatti S."/>
            <person name="Shin M."/>
            <person name="Vergez L."/>
            <person name="Schmutz J."/>
            <person name="Larimer F."/>
            <person name="Land M."/>
            <person name="Hauser L."/>
            <person name="Kyrpides N."/>
            <person name="Kim E."/>
            <person name="Smith K.S."/>
            <person name="Ingram-Smith C."/>
            <person name="Richardson P."/>
        </authorList>
    </citation>
    <scope>NUCLEOTIDE SEQUENCE [LARGE SCALE GENOMIC DNA]</scope>
    <source>
        <strain evidence="4">DSM 6194 / JCM 14653 / NBRC 101360 / PT</strain>
    </source>
</reference>
<keyword evidence="1 3" id="KW-0560">Oxidoreductase</keyword>
<dbReference type="GO" id="GO:0016651">
    <property type="term" value="F:oxidoreductase activity, acting on NAD(P)H"/>
    <property type="evidence" value="ECO:0007669"/>
    <property type="project" value="InterPro"/>
</dbReference>
<dbReference type="Pfam" id="PF03807">
    <property type="entry name" value="F420_oxidored"/>
    <property type="match status" value="1"/>
</dbReference>
<sequence length="220" mass="24275">MRVALVGGTGDIGNGFAVRWAPHYDVIIGSRKAERAQESAAELSRYMRSLGIDAMMHGTDNANAIMDAEVVVLCVPPESLGMVTFDLKDCYSNQIVISPVVPMARTNHFEYRPPPEGCAAFFVKRALPESVRIVSAFHTIPARSLMDVEKILRFDVPICGDDKAAKDVVAEMCRKIRDLRPLDAGPLSVSHQVEGLTPLLLNIARLNKMRRVGIQFVQEE</sequence>
<dbReference type="EC" id="1.6.99.-" evidence="3"/>
<gene>
    <name evidence="3" type="ordered locus">Mthe_1428</name>
</gene>
<dbReference type="GO" id="GO:0052851">
    <property type="term" value="F:ferric-chelate reductase (NADPH) activity"/>
    <property type="evidence" value="ECO:0007669"/>
    <property type="project" value="TreeGrafter"/>
</dbReference>
<dbReference type="InterPro" id="IPR051267">
    <property type="entry name" value="STEAP_metalloreductase"/>
</dbReference>
<dbReference type="GO" id="GO:0050661">
    <property type="term" value="F:NADP binding"/>
    <property type="evidence" value="ECO:0007669"/>
    <property type="project" value="InterPro"/>
</dbReference>
<dbReference type="GO" id="GO:0008823">
    <property type="term" value="F:cupric reductase (NADH) activity"/>
    <property type="evidence" value="ECO:0007669"/>
    <property type="project" value="TreeGrafter"/>
</dbReference>